<evidence type="ECO:0000256" key="12">
    <source>
        <dbReference type="SAM" id="Phobius"/>
    </source>
</evidence>
<evidence type="ECO:0000256" key="1">
    <source>
        <dbReference type="ARBA" id="ARBA00010062"/>
    </source>
</evidence>
<comment type="caution">
    <text evidence="14">The sequence shown here is derived from an EMBL/GenBank/DDBJ whole genome shotgun (WGS) entry which is preliminary data.</text>
</comment>
<dbReference type="CDD" id="cd14014">
    <property type="entry name" value="STKc_PknB_like"/>
    <property type="match status" value="1"/>
</dbReference>
<evidence type="ECO:0000256" key="10">
    <source>
        <dbReference type="ARBA" id="ARBA00048679"/>
    </source>
</evidence>
<dbReference type="PROSITE" id="PS00107">
    <property type="entry name" value="PROTEIN_KINASE_ATP"/>
    <property type="match status" value="1"/>
</dbReference>
<evidence type="ECO:0000256" key="6">
    <source>
        <dbReference type="ARBA" id="ARBA00022741"/>
    </source>
</evidence>
<dbReference type="GO" id="GO:0005524">
    <property type="term" value="F:ATP binding"/>
    <property type="evidence" value="ECO:0007669"/>
    <property type="project" value="UniProtKB-UniRule"/>
</dbReference>
<dbReference type="SUPFAM" id="SSF53822">
    <property type="entry name" value="Periplasmic binding protein-like I"/>
    <property type="match status" value="1"/>
</dbReference>
<accession>A0A6B3NJZ7</accession>
<comment type="catalytic activity">
    <reaction evidence="9">
        <text>L-threonyl-[protein] + ATP = O-phospho-L-threonyl-[protein] + ADP + H(+)</text>
        <dbReference type="Rhea" id="RHEA:46608"/>
        <dbReference type="Rhea" id="RHEA-COMP:11060"/>
        <dbReference type="Rhea" id="RHEA-COMP:11605"/>
        <dbReference type="ChEBI" id="CHEBI:15378"/>
        <dbReference type="ChEBI" id="CHEBI:30013"/>
        <dbReference type="ChEBI" id="CHEBI:30616"/>
        <dbReference type="ChEBI" id="CHEBI:61977"/>
        <dbReference type="ChEBI" id="CHEBI:456216"/>
        <dbReference type="EC" id="2.7.11.1"/>
    </reaction>
</comment>
<keyword evidence="6 11" id="KW-0547">Nucleotide-binding</keyword>
<dbReference type="SMART" id="SM00220">
    <property type="entry name" value="S_TKc"/>
    <property type="match status" value="1"/>
</dbReference>
<dbReference type="Pfam" id="PF00069">
    <property type="entry name" value="Pkinase"/>
    <property type="match status" value="1"/>
</dbReference>
<keyword evidence="4" id="KW-0808">Transferase</keyword>
<dbReference type="CDD" id="cd06268">
    <property type="entry name" value="PBP1_ABC_transporter_LIVBP-like"/>
    <property type="match status" value="1"/>
</dbReference>
<gene>
    <name evidence="14" type="ORF">F6J89_27140</name>
</gene>
<dbReference type="PANTHER" id="PTHR24363">
    <property type="entry name" value="SERINE/THREONINE PROTEIN KINASE"/>
    <property type="match status" value="1"/>
</dbReference>
<dbReference type="InterPro" id="IPR028081">
    <property type="entry name" value="Leu-bd"/>
</dbReference>
<dbReference type="InterPro" id="IPR017441">
    <property type="entry name" value="Protein_kinase_ATP_BS"/>
</dbReference>
<evidence type="ECO:0000256" key="9">
    <source>
        <dbReference type="ARBA" id="ARBA00047899"/>
    </source>
</evidence>
<dbReference type="PANTHER" id="PTHR24363:SF0">
    <property type="entry name" value="SERINE_THREONINE KINASE LIKE DOMAIN CONTAINING 1"/>
    <property type="match status" value="1"/>
</dbReference>
<sequence length="741" mass="83402">MHPNLEEVIGGRYRIFRILGSGGFAQTYLAQDEHKHNRCCVVKLLQPQSCHPGVLGKASELFKQEAKILHQLGDKHPQIPQLLADFEENQQFYLVQEYIEGYPLSEELTCHQQAEESQATFNQQQVIQLLRDILEILEFVHKQGIIHRDIKPSNLMRRNSDGKIVLIDFGAVKQIVSLDITSSGEMSSTLAIGTNGYMPVEQMEGYPQFNSDIYAVGMVAIEALTGLNPQNLPIDPQTLEKVWRYSVPDRAMPKVGDELAEVLDRMVRRNFNERYQSVTEVLQVLKGLSSNEQAQTKKPSQTINLPEPAATNNFWLRLRRCLKLTRWLGLGLAALAAAVIFHHISLIIISKTCPIKLGDYISCGEEALLQISPPVPKQMGVEFLANSSYKQAVESLIISWKEQRKDPETLIYLNNALLEARGAKYYTIAVVVPTFWNEDTNVNSTEIAQEVLRGVAQAQTEVNLGLFDTDDQLLKNFPGKDFLQGQAINNNIGLRIVIADDTNKVEDARQRAKALAKQQDILGVIGHYTSTLTLAALDIYQKNKLVLISPGAVTEELSGEKLLSGKPKDFFFRTVPRAETFSKYLAEYLRQKAGQEKAVIFYNDNSSFSYSLWREYTKSFTKLEGKVVNISEYKLYNPNFNVKKVLEEVSKQGEATLVLFPDAQVNYALDNALNLIKANNGRNWIAGGWTLYNPKTLAIADLKLLEKLVLVVPWHPLNSPNPDFSKHTQRLWGKTASPNTA</sequence>
<dbReference type="Gene3D" id="3.30.200.20">
    <property type="entry name" value="Phosphorylase Kinase, domain 1"/>
    <property type="match status" value="1"/>
</dbReference>
<evidence type="ECO:0000256" key="3">
    <source>
        <dbReference type="ARBA" id="ARBA00022527"/>
    </source>
</evidence>
<dbReference type="Gene3D" id="1.10.510.10">
    <property type="entry name" value="Transferase(Phosphotransferase) domain 1"/>
    <property type="match status" value="1"/>
</dbReference>
<keyword evidence="12" id="KW-1133">Transmembrane helix</keyword>
<reference evidence="14" key="1">
    <citation type="submission" date="2019-11" db="EMBL/GenBank/DDBJ databases">
        <title>Genomic insights into an expanded diversity of filamentous marine cyanobacteria reveals the extraordinary biosynthetic potential of Moorea and Okeania.</title>
        <authorList>
            <person name="Ferreira Leao T."/>
            <person name="Wang M."/>
            <person name="Moss N."/>
            <person name="Da Silva R."/>
            <person name="Sanders J."/>
            <person name="Nurk S."/>
            <person name="Gurevich A."/>
            <person name="Humphrey G."/>
            <person name="Reher R."/>
            <person name="Zhu Q."/>
            <person name="Belda-Ferre P."/>
            <person name="Glukhov E."/>
            <person name="Rex R."/>
            <person name="Dorrestein P.C."/>
            <person name="Knight R."/>
            <person name="Pevzner P."/>
            <person name="Gerwick W.H."/>
            <person name="Gerwick L."/>
        </authorList>
    </citation>
    <scope>NUCLEOTIDE SEQUENCE</scope>
    <source>
        <strain evidence="14">SIO1C4</strain>
    </source>
</reference>
<dbReference type="InterPro" id="IPR028082">
    <property type="entry name" value="Peripla_BP_I"/>
</dbReference>
<dbReference type="InterPro" id="IPR011009">
    <property type="entry name" value="Kinase-like_dom_sf"/>
</dbReference>
<feature type="transmembrane region" description="Helical" evidence="12">
    <location>
        <begin position="327"/>
        <end position="349"/>
    </location>
</feature>
<evidence type="ECO:0000256" key="8">
    <source>
        <dbReference type="ARBA" id="ARBA00022840"/>
    </source>
</evidence>
<dbReference type="Pfam" id="PF13458">
    <property type="entry name" value="Peripla_BP_6"/>
    <property type="match status" value="1"/>
</dbReference>
<keyword evidence="12" id="KW-0472">Membrane</keyword>
<feature type="domain" description="Protein kinase" evidence="13">
    <location>
        <begin position="13"/>
        <end position="285"/>
    </location>
</feature>
<keyword evidence="5" id="KW-0732">Signal</keyword>
<proteinExistence type="inferred from homology"/>
<dbReference type="GO" id="GO:0004674">
    <property type="term" value="F:protein serine/threonine kinase activity"/>
    <property type="evidence" value="ECO:0007669"/>
    <property type="project" value="UniProtKB-KW"/>
</dbReference>
<feature type="non-terminal residue" evidence="14">
    <location>
        <position position="741"/>
    </location>
</feature>
<keyword evidence="3" id="KW-0723">Serine/threonine-protein kinase</keyword>
<dbReference type="EMBL" id="JAAHFQ010000745">
    <property type="protein sequence ID" value="NER31195.1"/>
    <property type="molecule type" value="Genomic_DNA"/>
</dbReference>
<keyword evidence="12" id="KW-0812">Transmembrane</keyword>
<evidence type="ECO:0000259" key="13">
    <source>
        <dbReference type="PROSITE" id="PS50011"/>
    </source>
</evidence>
<keyword evidence="7" id="KW-0418">Kinase</keyword>
<evidence type="ECO:0000256" key="11">
    <source>
        <dbReference type="PROSITE-ProRule" id="PRU10141"/>
    </source>
</evidence>
<dbReference type="Gene3D" id="3.40.50.2300">
    <property type="match status" value="2"/>
</dbReference>
<keyword evidence="8 11" id="KW-0067">ATP-binding</keyword>
<dbReference type="EC" id="2.7.11.1" evidence="2"/>
<organism evidence="14">
    <name type="scientific">Symploca sp. SIO1C4</name>
    <dbReference type="NCBI Taxonomy" id="2607765"/>
    <lineage>
        <taxon>Bacteria</taxon>
        <taxon>Bacillati</taxon>
        <taxon>Cyanobacteriota</taxon>
        <taxon>Cyanophyceae</taxon>
        <taxon>Coleofasciculales</taxon>
        <taxon>Coleofasciculaceae</taxon>
        <taxon>Symploca</taxon>
    </lineage>
</organism>
<feature type="binding site" evidence="11">
    <location>
        <position position="43"/>
    </location>
    <ligand>
        <name>ATP</name>
        <dbReference type="ChEBI" id="CHEBI:30616"/>
    </ligand>
</feature>
<comment type="catalytic activity">
    <reaction evidence="10">
        <text>L-seryl-[protein] + ATP = O-phospho-L-seryl-[protein] + ADP + H(+)</text>
        <dbReference type="Rhea" id="RHEA:17989"/>
        <dbReference type="Rhea" id="RHEA-COMP:9863"/>
        <dbReference type="Rhea" id="RHEA-COMP:11604"/>
        <dbReference type="ChEBI" id="CHEBI:15378"/>
        <dbReference type="ChEBI" id="CHEBI:29999"/>
        <dbReference type="ChEBI" id="CHEBI:30616"/>
        <dbReference type="ChEBI" id="CHEBI:83421"/>
        <dbReference type="ChEBI" id="CHEBI:456216"/>
        <dbReference type="EC" id="2.7.11.1"/>
    </reaction>
</comment>
<evidence type="ECO:0000313" key="14">
    <source>
        <dbReference type="EMBL" id="NER31195.1"/>
    </source>
</evidence>
<evidence type="ECO:0000256" key="4">
    <source>
        <dbReference type="ARBA" id="ARBA00022679"/>
    </source>
</evidence>
<dbReference type="AlphaFoldDB" id="A0A6B3NJZ7"/>
<protein>
    <recommendedName>
        <fullName evidence="2">non-specific serine/threonine protein kinase</fullName>
        <ecNumber evidence="2">2.7.11.1</ecNumber>
    </recommendedName>
</protein>
<comment type="similarity">
    <text evidence="1">Belongs to the leucine-binding protein family.</text>
</comment>
<dbReference type="SUPFAM" id="SSF56112">
    <property type="entry name" value="Protein kinase-like (PK-like)"/>
    <property type="match status" value="1"/>
</dbReference>
<evidence type="ECO:0000256" key="2">
    <source>
        <dbReference type="ARBA" id="ARBA00012513"/>
    </source>
</evidence>
<dbReference type="InterPro" id="IPR000719">
    <property type="entry name" value="Prot_kinase_dom"/>
</dbReference>
<evidence type="ECO:0000256" key="5">
    <source>
        <dbReference type="ARBA" id="ARBA00022729"/>
    </source>
</evidence>
<name>A0A6B3NJZ7_9CYAN</name>
<dbReference type="PROSITE" id="PS50011">
    <property type="entry name" value="PROTEIN_KINASE_DOM"/>
    <property type="match status" value="1"/>
</dbReference>
<evidence type="ECO:0000256" key="7">
    <source>
        <dbReference type="ARBA" id="ARBA00022777"/>
    </source>
</evidence>